<protein>
    <recommendedName>
        <fullName evidence="3">Lipoprotein</fullName>
    </recommendedName>
</protein>
<accession>A0A916TGU4</accession>
<dbReference type="Proteomes" id="UP000623067">
    <property type="component" value="Unassembled WGS sequence"/>
</dbReference>
<gene>
    <name evidence="1" type="ORF">GCM10011380_36090</name>
</gene>
<evidence type="ECO:0000313" key="2">
    <source>
        <dbReference type="Proteomes" id="UP000623067"/>
    </source>
</evidence>
<sequence>MKIRHFRSITLPLAGAVLLGGCATYGGSPPPIVYLPAPCDTPGALRVVPVTSLPGPALANPAAELPIVPSPPVAGTADGSRPLSGERCLVASAARQGGYYGQSYPYRYGYPGYYGAPFYGSLGFGFGLAGHHLSSGHLGGGHLGISHGGGHHGGGHH</sequence>
<reference evidence="1" key="1">
    <citation type="journal article" date="2014" name="Int. J. Syst. Evol. Microbiol.">
        <title>Complete genome sequence of Corynebacterium casei LMG S-19264T (=DSM 44701T), isolated from a smear-ripened cheese.</title>
        <authorList>
            <consortium name="US DOE Joint Genome Institute (JGI-PGF)"/>
            <person name="Walter F."/>
            <person name="Albersmeier A."/>
            <person name="Kalinowski J."/>
            <person name="Ruckert C."/>
        </authorList>
    </citation>
    <scope>NUCLEOTIDE SEQUENCE</scope>
    <source>
        <strain evidence="1">CGMCC 1.15330</strain>
    </source>
</reference>
<comment type="caution">
    <text evidence="1">The sequence shown here is derived from an EMBL/GenBank/DDBJ whole genome shotgun (WGS) entry which is preliminary data.</text>
</comment>
<dbReference type="RefSeq" id="WP_188661263.1">
    <property type="nucleotide sequence ID" value="NZ_BMIH01000009.1"/>
</dbReference>
<organism evidence="1 2">
    <name type="scientific">Sphingomonas metalli</name>
    <dbReference type="NCBI Taxonomy" id="1779358"/>
    <lineage>
        <taxon>Bacteria</taxon>
        <taxon>Pseudomonadati</taxon>
        <taxon>Pseudomonadota</taxon>
        <taxon>Alphaproteobacteria</taxon>
        <taxon>Sphingomonadales</taxon>
        <taxon>Sphingomonadaceae</taxon>
        <taxon>Sphingomonas</taxon>
    </lineage>
</organism>
<name>A0A916TGU4_9SPHN</name>
<keyword evidence="2" id="KW-1185">Reference proteome</keyword>
<dbReference type="AlphaFoldDB" id="A0A916TGU4"/>
<proteinExistence type="predicted"/>
<dbReference type="PROSITE" id="PS51257">
    <property type="entry name" value="PROKAR_LIPOPROTEIN"/>
    <property type="match status" value="1"/>
</dbReference>
<dbReference type="EMBL" id="BMIH01000009">
    <property type="protein sequence ID" value="GGB43423.1"/>
    <property type="molecule type" value="Genomic_DNA"/>
</dbReference>
<reference evidence="1" key="2">
    <citation type="submission" date="2020-09" db="EMBL/GenBank/DDBJ databases">
        <authorList>
            <person name="Sun Q."/>
            <person name="Zhou Y."/>
        </authorList>
    </citation>
    <scope>NUCLEOTIDE SEQUENCE</scope>
    <source>
        <strain evidence="1">CGMCC 1.15330</strain>
    </source>
</reference>
<evidence type="ECO:0008006" key="3">
    <source>
        <dbReference type="Google" id="ProtNLM"/>
    </source>
</evidence>
<evidence type="ECO:0000313" key="1">
    <source>
        <dbReference type="EMBL" id="GGB43423.1"/>
    </source>
</evidence>